<accession>A0ABU5SVA7</accession>
<evidence type="ECO:0000313" key="2">
    <source>
        <dbReference type="EMBL" id="MEA5442280.1"/>
    </source>
</evidence>
<dbReference type="EMBL" id="JAYGHY010000016">
    <property type="protein sequence ID" value="MEA5442280.1"/>
    <property type="molecule type" value="Genomic_DNA"/>
</dbReference>
<evidence type="ECO:0000313" key="3">
    <source>
        <dbReference type="Proteomes" id="UP001302329"/>
    </source>
</evidence>
<dbReference type="Proteomes" id="UP001302329">
    <property type="component" value="Unassembled WGS sequence"/>
</dbReference>
<proteinExistence type="predicted"/>
<feature type="chain" id="PRO_5045726136" description="Autotransporter domain-containing protein" evidence="1">
    <location>
        <begin position="27"/>
        <end position="597"/>
    </location>
</feature>
<dbReference type="InterPro" id="IPR036709">
    <property type="entry name" value="Autotransporte_beta_dom_sf"/>
</dbReference>
<dbReference type="SUPFAM" id="SSF103515">
    <property type="entry name" value="Autotransporter"/>
    <property type="match status" value="1"/>
</dbReference>
<reference evidence="2 3" key="1">
    <citation type="submission" date="2023-12" db="EMBL/GenBank/DDBJ databases">
        <title>Baltic Sea Cyanobacteria.</title>
        <authorList>
            <person name="Delbaje E."/>
            <person name="Fewer D.P."/>
            <person name="Shishido T.K."/>
        </authorList>
    </citation>
    <scope>NUCLEOTIDE SEQUENCE [LARGE SCALE GENOMIC DNA]</scope>
    <source>
        <strain evidence="2 3">UHCC 0281</strain>
    </source>
</reference>
<dbReference type="SUPFAM" id="SSF51126">
    <property type="entry name" value="Pectin lyase-like"/>
    <property type="match status" value="1"/>
</dbReference>
<sequence length="597" mass="60269">MRTVSSKTLLGALATAVLLTQGEAHALDWAWTFTADPGSSPSGGPVSGTLLNLPAGNGVSGAGTTAVVVSTPGGELVNQPFAYIAGFFDSTSTDVYADAYYQVSVGGTDYDLFLRSYFTLLYGGSAFYIDFGFPSSLSFSPLIIPPVPPIPPAGIVPGTPFFISDPSVSTTFAGGTLTINIPGTFAQNWTLGPQATNAIDLAGNTAELTGIFSGAGGPISLINSGSGGYLSLSGVSNFTGPTTVFGGANLRVLGSIASSSGLTVQSGGIVGGTGFLPSSTIQPGGIIAPGNSIGSISVANLALNGGTIQAELQGPQNDRINVAGNVSNFTGIADLTAFGGGGPWPGYSYVIVDAPNSTGFATPTSLSLNSTGITSALLRTGTVLVQEADGNPRTFDVQWRPTNGFGPTTSAMQSLGRGGVNQVATAGVFDRVFQSLAFAGANNANAVGFPIGFTGFTTGQALAAGISPDFLLATSQLLALPSAGQLTAAIDSLSPEPYAAFQSVGLETLKRQRDLLLNQAGHCSSTGWVINPAKGEQGSKSHKPFCVFGQAANATSSIRGSGGLSSYDSGIFSSFYGLEYQPSAKWTVGAAYGYGTA</sequence>
<name>A0ABU5SVA7_9CYAN</name>
<evidence type="ECO:0008006" key="4">
    <source>
        <dbReference type="Google" id="ProtNLM"/>
    </source>
</evidence>
<evidence type="ECO:0000256" key="1">
    <source>
        <dbReference type="SAM" id="SignalP"/>
    </source>
</evidence>
<gene>
    <name evidence="2" type="ORF">VB739_06920</name>
</gene>
<dbReference type="InterPro" id="IPR011050">
    <property type="entry name" value="Pectin_lyase_fold/virulence"/>
</dbReference>
<keyword evidence="1" id="KW-0732">Signal</keyword>
<feature type="signal peptide" evidence="1">
    <location>
        <begin position="1"/>
        <end position="26"/>
    </location>
</feature>
<protein>
    <recommendedName>
        <fullName evidence="4">Autotransporter domain-containing protein</fullName>
    </recommendedName>
</protein>
<organism evidence="2 3">
    <name type="scientific">Cyanobium gracile UHCC 0281</name>
    <dbReference type="NCBI Taxonomy" id="3110309"/>
    <lineage>
        <taxon>Bacteria</taxon>
        <taxon>Bacillati</taxon>
        <taxon>Cyanobacteriota</taxon>
        <taxon>Cyanophyceae</taxon>
        <taxon>Synechococcales</taxon>
        <taxon>Prochlorococcaceae</taxon>
        <taxon>Cyanobium</taxon>
    </lineage>
</organism>
<comment type="caution">
    <text evidence="2">The sequence shown here is derived from an EMBL/GenBank/DDBJ whole genome shotgun (WGS) entry which is preliminary data.</text>
</comment>
<keyword evidence="3" id="KW-1185">Reference proteome</keyword>